<reference evidence="9" key="1">
    <citation type="journal article" date="2016" name="Nature">
        <title>Redefining the invertebrate RNA virosphere.</title>
        <authorList>
            <person name="Shi M."/>
            <person name="Lin X.D."/>
            <person name="Tian J.H."/>
            <person name="Chen L.J."/>
            <person name="Chen X."/>
            <person name="Li C.X."/>
            <person name="Qin X.C."/>
            <person name="Li J."/>
            <person name="Cao J.P."/>
            <person name="Eden J.S."/>
            <person name="Buchmann J."/>
            <person name="Wang W."/>
            <person name="Xu J."/>
            <person name="Holmes E.C."/>
            <person name="Zhang Y.Z."/>
        </authorList>
    </citation>
    <scope>NUCLEOTIDE SEQUENCE</scope>
    <source>
        <strain evidence="9">BHHK113658</strain>
    </source>
</reference>
<dbReference type="GO" id="GO:0003968">
    <property type="term" value="F:RNA-directed RNA polymerase activity"/>
    <property type="evidence" value="ECO:0007669"/>
    <property type="project" value="InterPro"/>
</dbReference>
<keyword evidence="4" id="KW-0693">Viral RNA replication</keyword>
<dbReference type="Pfam" id="PF00680">
    <property type="entry name" value="RdRP_1"/>
    <property type="match status" value="1"/>
</dbReference>
<evidence type="ECO:0000256" key="3">
    <source>
        <dbReference type="ARBA" id="ARBA00022695"/>
    </source>
</evidence>
<evidence type="ECO:0000256" key="5">
    <source>
        <dbReference type="ARBA" id="ARBA00032757"/>
    </source>
</evidence>
<feature type="compositionally biased region" description="Basic and acidic residues" evidence="6">
    <location>
        <begin position="883"/>
        <end position="906"/>
    </location>
</feature>
<protein>
    <recommendedName>
        <fullName evidence="5">RNA replicase</fullName>
    </recommendedName>
</protein>
<name>A0A1L3KFF9_9VIRU</name>
<evidence type="ECO:0000256" key="1">
    <source>
        <dbReference type="ARBA" id="ARBA00007751"/>
    </source>
</evidence>
<feature type="compositionally biased region" description="Basic residues" evidence="6">
    <location>
        <begin position="950"/>
        <end position="961"/>
    </location>
</feature>
<proteinExistence type="inferred from homology"/>
<evidence type="ECO:0000259" key="7">
    <source>
        <dbReference type="Pfam" id="PF00680"/>
    </source>
</evidence>
<evidence type="ECO:0000259" key="8">
    <source>
        <dbReference type="Pfam" id="PF19222"/>
    </source>
</evidence>
<dbReference type="InterPro" id="IPR043647">
    <property type="entry name" value="Noda_Vmethyltr_dom"/>
</dbReference>
<dbReference type="EMBL" id="KX883025">
    <property type="protein sequence ID" value="APG76117.1"/>
    <property type="molecule type" value="Genomic_RNA"/>
</dbReference>
<comment type="similarity">
    <text evidence="1">Belongs to the nodaviridae RNA polymerase family.</text>
</comment>
<evidence type="ECO:0000256" key="4">
    <source>
        <dbReference type="ARBA" id="ARBA00022953"/>
    </source>
</evidence>
<dbReference type="SUPFAM" id="SSF56672">
    <property type="entry name" value="DNA/RNA polymerases"/>
    <property type="match status" value="1"/>
</dbReference>
<evidence type="ECO:0000256" key="6">
    <source>
        <dbReference type="SAM" id="MobiDB-lite"/>
    </source>
</evidence>
<feature type="compositionally biased region" description="Low complexity" evidence="6">
    <location>
        <begin position="832"/>
        <end position="842"/>
    </location>
</feature>
<dbReference type="InterPro" id="IPR043502">
    <property type="entry name" value="DNA/RNA_pol_sf"/>
</dbReference>
<dbReference type="CDD" id="cd23173">
    <property type="entry name" value="ps-ssRNAv_Nodaviridae_RdRp"/>
    <property type="match status" value="1"/>
</dbReference>
<organism evidence="9">
    <name type="scientific">Beihai noda-like virus 23</name>
    <dbReference type="NCBI Taxonomy" id="1922477"/>
    <lineage>
        <taxon>Viruses</taxon>
        <taxon>Riboviria</taxon>
    </lineage>
</organism>
<dbReference type="GO" id="GO:0003723">
    <property type="term" value="F:RNA binding"/>
    <property type="evidence" value="ECO:0007669"/>
    <property type="project" value="InterPro"/>
</dbReference>
<sequence>MAPPGHGGAPTRPRAEDNGHGGVGAARDEARRVTVAVCQAAGFRRFELSPGGAVIEEDNAHHVHITPHDLYRPAQHGRPKQGDAVVAIDCDYYVPDVRLFTGHGVPSIMYGISPRQVAGTEGSVAYHIEDNHVVYPVGGGTTWRHRVWDWTAGGEFIAGDEDLTDASYPRWLASLFGIRKQYMYKVVHMRPWKLYPERVLVWLIPQFSRWRVGFLPDQMVYREPKRVDFKDPKRPGWNMVSHVSDKGTVITSLGRDGEEAHVEIPKADLDVLMGLSSDQSVASRLISMGYRDPATIALLCQYYKCTQSATTPGYVCLRSVQPTVHWPVATYMDAPKVNTRAYAPPLVDKSKLVPAARRWETLSNSIDARITEVASSAVPPQKYERYVEELLTFLVPVPNRGAPLSVEETIAELDKPSQVAAVRRVFETLDVEPRLLLDAFVKNEPVFRESRIISKWADTRMLIAMSAFSIAFKRDVLEQPHCAHWYMPGKTPTQIAQSVRDIAAASGPLAETDYSSLDGTVSAWLRNRLIKAAFLRWVAPEDVPVLSKLLDAETTAHIRGMGFGFVVEGGPGIKSGSPATTTEGSLVNLLAQYCGARNSGFSPRDAWYMIGLVYGDDGLMDSCLVKGISLAARHLGLTLKANVPAPEMGVCFLARVWPSPTTTTTSMQDPLRTWQKLNLTSRDPSVPIGSAATDRLSSYYRMDEHSPVTSVWAAKVIDLYREEVARDERRETRRDRHRERCYWDISETATWPQDPQDRELLLHATAARTGYSEEMLLTYEEAVRNCATLEDLPTLNGTEPDAPWRNHVEREGLSARGMDESSRRRRTRNVDARAAGRLAPVGAAGGHGGGNAPPRAPEAPGQRGAAGPRQLPALPAQRRRQGRGRDDGVVGEADHPGVPRDVRYADRPGGPQEVGPPQQAAEQAEVPRRGVQGHSGARPIGDEQQGPPGRVHRRGGRRQGGRRGNQLGRHPQVGDRARV</sequence>
<keyword evidence="2" id="KW-0808">Transferase</keyword>
<accession>A0A1L3KFF9</accession>
<dbReference type="Pfam" id="PF19222">
    <property type="entry name" value="Noda_Vmethyltr"/>
    <property type="match status" value="1"/>
</dbReference>
<feature type="region of interest" description="Disordered" evidence="6">
    <location>
        <begin position="792"/>
        <end position="979"/>
    </location>
</feature>
<keyword evidence="3" id="KW-0548">Nucleotidyltransferase</keyword>
<dbReference type="GO" id="GO:0006351">
    <property type="term" value="P:DNA-templated transcription"/>
    <property type="evidence" value="ECO:0007669"/>
    <property type="project" value="InterPro"/>
</dbReference>
<feature type="region of interest" description="Disordered" evidence="6">
    <location>
        <begin position="1"/>
        <end position="28"/>
    </location>
</feature>
<feature type="compositionally biased region" description="Basic and acidic residues" evidence="6">
    <location>
        <begin position="802"/>
        <end position="822"/>
    </location>
</feature>
<evidence type="ECO:0000313" key="9">
    <source>
        <dbReference type="EMBL" id="APG76117.1"/>
    </source>
</evidence>
<dbReference type="InterPro" id="IPR001205">
    <property type="entry name" value="RNA-dir_pol_C"/>
</dbReference>
<feature type="compositionally biased region" description="Low complexity" evidence="6">
    <location>
        <begin position="907"/>
        <end position="924"/>
    </location>
</feature>
<evidence type="ECO:0000256" key="2">
    <source>
        <dbReference type="ARBA" id="ARBA00022679"/>
    </source>
</evidence>
<feature type="domain" description="RNA-directed RNA polymerase C-terminal" evidence="7">
    <location>
        <begin position="459"/>
        <end position="620"/>
    </location>
</feature>
<feature type="domain" description="Nodavirus methyltransferase" evidence="8">
    <location>
        <begin position="13"/>
        <end position="154"/>
    </location>
</feature>